<evidence type="ECO:0000313" key="1">
    <source>
        <dbReference type="EMBL" id="MCL6282528.1"/>
    </source>
</evidence>
<name>A0ABT0PY84_9RHOB</name>
<reference evidence="1" key="1">
    <citation type="submission" date="2022-05" db="EMBL/GenBank/DDBJ databases">
        <authorList>
            <person name="Park J.-S."/>
        </authorList>
    </citation>
    <scope>NUCLEOTIDE SEQUENCE</scope>
    <source>
        <strain evidence="1">2012CJ41-6</strain>
    </source>
</reference>
<sequence>MADPQTRVLILGSAPVAEVACDWPKAPFTHIVAINNAWRLRPDWDILIHPEDFPEANRPKTLAPGQRIVTAADYVPAQNTFGGFVFAGGTMAFTAGYWVLAALTPSVIAYCGCDMVYPASGKTHFYGTGAADPLRADVTLRSLEAKSARLALFAARQSCRMVRLSQGESRLIVPPALRSGLDDAALPDAAVMEPALAAERALGYFVPSGRYWECQDRFEPAAIDAVDRLWLEAYARATETPSAESSAATDART</sequence>
<dbReference type="RefSeq" id="WP_249706729.1">
    <property type="nucleotide sequence ID" value="NZ_JAMFMB010000002.1"/>
</dbReference>
<dbReference type="Proteomes" id="UP001203880">
    <property type="component" value="Unassembled WGS sequence"/>
</dbReference>
<dbReference type="EMBL" id="JAMFMB010000002">
    <property type="protein sequence ID" value="MCL6282528.1"/>
    <property type="molecule type" value="Genomic_DNA"/>
</dbReference>
<accession>A0ABT0PY84</accession>
<protein>
    <submittedName>
        <fullName evidence="1">Uncharacterized protein</fullName>
    </submittedName>
</protein>
<comment type="caution">
    <text evidence="1">The sequence shown here is derived from an EMBL/GenBank/DDBJ whole genome shotgun (WGS) entry which is preliminary data.</text>
</comment>
<evidence type="ECO:0000313" key="2">
    <source>
        <dbReference type="Proteomes" id="UP001203880"/>
    </source>
</evidence>
<proteinExistence type="predicted"/>
<gene>
    <name evidence="1" type="ORF">M3P21_03210</name>
</gene>
<organism evidence="1 2">
    <name type="scientific">Ruegeria spongiae</name>
    <dbReference type="NCBI Taxonomy" id="2942209"/>
    <lineage>
        <taxon>Bacteria</taxon>
        <taxon>Pseudomonadati</taxon>
        <taxon>Pseudomonadota</taxon>
        <taxon>Alphaproteobacteria</taxon>
        <taxon>Rhodobacterales</taxon>
        <taxon>Roseobacteraceae</taxon>
        <taxon>Ruegeria</taxon>
    </lineage>
</organism>
<keyword evidence="2" id="KW-1185">Reference proteome</keyword>